<feature type="domain" description="RRM" evidence="5">
    <location>
        <begin position="480"/>
        <end position="555"/>
    </location>
</feature>
<dbReference type="GO" id="GO:0003723">
    <property type="term" value="F:RNA binding"/>
    <property type="evidence" value="ECO:0007669"/>
    <property type="project" value="UniProtKB-UniRule"/>
</dbReference>
<dbReference type="InterPro" id="IPR000504">
    <property type="entry name" value="RRM_dom"/>
</dbReference>
<dbReference type="Gene3D" id="1.25.10.10">
    <property type="entry name" value="Leucine-rich Repeat Variant"/>
    <property type="match status" value="1"/>
</dbReference>
<dbReference type="Pfam" id="PF00806">
    <property type="entry name" value="PUF"/>
    <property type="match status" value="3"/>
</dbReference>
<dbReference type="PANTHER" id="PTHR47093">
    <property type="entry name" value="PROTEIN JSN1-RELATED"/>
    <property type="match status" value="1"/>
</dbReference>
<dbReference type="PROSITE" id="PS50102">
    <property type="entry name" value="RRM"/>
    <property type="match status" value="2"/>
</dbReference>
<dbReference type="SUPFAM" id="SSF54928">
    <property type="entry name" value="RNA-binding domain, RBD"/>
    <property type="match status" value="1"/>
</dbReference>
<feature type="domain" description="RRM" evidence="5">
    <location>
        <begin position="391"/>
        <end position="466"/>
    </location>
</feature>
<dbReference type="InterPro" id="IPR016024">
    <property type="entry name" value="ARM-type_fold"/>
</dbReference>
<keyword evidence="1" id="KW-0677">Repeat</keyword>
<feature type="compositionally biased region" description="Polar residues" evidence="4">
    <location>
        <begin position="205"/>
        <end position="220"/>
    </location>
</feature>
<comment type="caution">
    <text evidence="7">The sequence shown here is derived from an EMBL/GenBank/DDBJ whole genome shotgun (WGS) entry which is preliminary data.</text>
</comment>
<feature type="region of interest" description="Disordered" evidence="4">
    <location>
        <begin position="195"/>
        <end position="231"/>
    </location>
</feature>
<dbReference type="SMART" id="SM00025">
    <property type="entry name" value="Pumilio"/>
    <property type="match status" value="5"/>
</dbReference>
<organism evidence="7 8">
    <name type="scientific">Mortierella isabellina</name>
    <name type="common">Filamentous fungus</name>
    <name type="synonym">Umbelopsis isabellina</name>
    <dbReference type="NCBI Taxonomy" id="91625"/>
    <lineage>
        <taxon>Eukaryota</taxon>
        <taxon>Fungi</taxon>
        <taxon>Fungi incertae sedis</taxon>
        <taxon>Mucoromycota</taxon>
        <taxon>Mucoromycotina</taxon>
        <taxon>Umbelopsidomycetes</taxon>
        <taxon>Umbelopsidales</taxon>
        <taxon>Umbelopsidaceae</taxon>
        <taxon>Umbelopsis</taxon>
    </lineage>
</organism>
<feature type="region of interest" description="Disordered" evidence="4">
    <location>
        <begin position="559"/>
        <end position="614"/>
    </location>
</feature>
<dbReference type="OrthoDB" id="2017782at2759"/>
<dbReference type="Proteomes" id="UP000654370">
    <property type="component" value="Unassembled WGS sequence"/>
</dbReference>
<feature type="compositionally biased region" description="Polar residues" evidence="4">
    <location>
        <begin position="568"/>
        <end position="578"/>
    </location>
</feature>
<dbReference type="PANTHER" id="PTHR47093:SF1">
    <property type="entry name" value="PROTEIN JSN1-RELATED"/>
    <property type="match status" value="1"/>
</dbReference>
<feature type="repeat" description="Pumilio" evidence="3">
    <location>
        <begin position="761"/>
        <end position="799"/>
    </location>
</feature>
<sequence>MTQDEPPSTFSRLRISSPPQNASSSLRLTDPTTPTSSLGFLKRSMENQKSMAYNTVAQTPSNLDTHVNTPTSSFGQPRRARAGTMPSQSSISPYAPIGSFSATTATVPGSLSEVSSFSAAPGSSSLLSSSSRHRSGSLTLPKPSLSSSAFGHPVFSTSWSDHNRHLYGNAPLTPTTDQMLREDDSESIVRTLMSLGLDDDDRKNNSSQLAESQANTTSTPEIRLPVELPPKPLMNSNRYRSYSVNAKDKYIDPFEITDQEPSVQPSRRDILLADPTGLTSYYPSTQNRARAVSLGMADFAKDGYLPRYNQPSASSSALRREKLDEEMEDEYNTGGNHHMAALEDKNDMLNRVYNSQEPSSIPEVDEPYLYGSSLGSQFQVPQGTSAQTPTRSLWIGNIDMSVAEDDLRQMFSPYGPIESLRLLTEKECAFINFVSLDDAVRAKDDVLGKLNGRIGQCIVRVGFGKIEASATDSNTLQPTRALWIGSLPVSTSSAKLHSIFSHYGNIESARVLTHKNCGFINFDTVENAVAAKKALQQKEVFGPGTGLLRIGFAKATTSQRSSEDLMAQISSSASQPTPDSGADLTDAKDHGGDSRLNVESATKPTKAEPTLTETSNLSKIMAIMMELGMDSDDGPVFKIENRTTATYHPTIPPVSEPNANRKLDVPRLREVRKKLDSAHTSAKEVQAIAEECMDDIVELSSGNTVVQKLFERCSEDTKLKMLRNVAPHLATIGVHKNGTWAAQKIIDTATRDDQMKVICEHIQPYVPPLMLDQFGNYVVQCCLRLGTLYNQFIFDAIVDKTKDIAQGRFGARAIRACLDSPHVSMRQKKYAASAIIANVFSLGGNPNGALLVTWLLDTSGLPKRYNILAPRLAPYMSAMCTNKLASMGIVKVINQRQEIEAQLVLLNTLANDDSDQVLRDILADSNLGINVIHKILTSSSVEALPKRYLAEKVNYVLSMQTPPAATAGQAFKRLSDEVANILNESRPLWYDNRNNASEIPTNNAAVAGMAQPPPSYLAAAYGSPPGGHYPITPSSGGSGHQHHHAMPMYPYPMPNNMYANGPGFPAMPPYGYYAGMPPAPPMESDLGKVDETGQ</sequence>
<evidence type="ECO:0000259" key="6">
    <source>
        <dbReference type="PROSITE" id="PS50303"/>
    </source>
</evidence>
<evidence type="ECO:0000313" key="7">
    <source>
        <dbReference type="EMBL" id="KAG2181383.1"/>
    </source>
</evidence>
<evidence type="ECO:0000256" key="4">
    <source>
        <dbReference type="SAM" id="MobiDB-lite"/>
    </source>
</evidence>
<feature type="region of interest" description="Disordered" evidence="4">
    <location>
        <begin position="1"/>
        <end position="39"/>
    </location>
</feature>
<evidence type="ECO:0000313" key="8">
    <source>
        <dbReference type="Proteomes" id="UP000654370"/>
    </source>
</evidence>
<evidence type="ECO:0000256" key="2">
    <source>
        <dbReference type="PROSITE-ProRule" id="PRU00176"/>
    </source>
</evidence>
<dbReference type="CDD" id="cd00590">
    <property type="entry name" value="RRM_SF"/>
    <property type="match status" value="1"/>
</dbReference>
<dbReference type="EMBL" id="JAEPQZ010000005">
    <property type="protein sequence ID" value="KAG2181383.1"/>
    <property type="molecule type" value="Genomic_DNA"/>
</dbReference>
<gene>
    <name evidence="7" type="ORF">INT43_008966</name>
</gene>
<dbReference type="PROSITE" id="PS50303">
    <property type="entry name" value="PUM_HD"/>
    <property type="match status" value="1"/>
</dbReference>
<protein>
    <submittedName>
        <fullName evidence="7">Uncharacterized protein</fullName>
    </submittedName>
</protein>
<dbReference type="GO" id="GO:0000288">
    <property type="term" value="P:nuclear-transcribed mRNA catabolic process, deadenylation-dependent decay"/>
    <property type="evidence" value="ECO:0007669"/>
    <property type="project" value="TreeGrafter"/>
</dbReference>
<dbReference type="InterPro" id="IPR012677">
    <property type="entry name" value="Nucleotide-bd_a/b_plait_sf"/>
</dbReference>
<feature type="region of interest" description="Disordered" evidence="4">
    <location>
        <begin position="57"/>
        <end position="94"/>
    </location>
</feature>
<evidence type="ECO:0000259" key="5">
    <source>
        <dbReference type="PROSITE" id="PS50102"/>
    </source>
</evidence>
<dbReference type="Pfam" id="PF00076">
    <property type="entry name" value="RRM_1"/>
    <property type="match status" value="2"/>
</dbReference>
<feature type="compositionally biased region" description="Polar residues" evidence="4">
    <location>
        <begin position="17"/>
        <end position="38"/>
    </location>
</feature>
<dbReference type="PROSITE" id="PS50302">
    <property type="entry name" value="PUM"/>
    <property type="match status" value="2"/>
</dbReference>
<dbReference type="AlphaFoldDB" id="A0A8H7PW73"/>
<feature type="compositionally biased region" description="Polar residues" evidence="4">
    <location>
        <begin position="57"/>
        <end position="75"/>
    </location>
</feature>
<dbReference type="InterPro" id="IPR011989">
    <property type="entry name" value="ARM-like"/>
</dbReference>
<evidence type="ECO:0000256" key="3">
    <source>
        <dbReference type="PROSITE-ProRule" id="PRU00317"/>
    </source>
</evidence>
<dbReference type="SUPFAM" id="SSF48371">
    <property type="entry name" value="ARM repeat"/>
    <property type="match status" value="1"/>
</dbReference>
<dbReference type="InterPro" id="IPR033133">
    <property type="entry name" value="PUM-HD"/>
</dbReference>
<evidence type="ECO:0000256" key="1">
    <source>
        <dbReference type="ARBA" id="ARBA00022737"/>
    </source>
</evidence>
<keyword evidence="8" id="KW-1185">Reference proteome</keyword>
<feature type="region of interest" description="Disordered" evidence="4">
    <location>
        <begin position="113"/>
        <end position="148"/>
    </location>
</feature>
<name>A0A8H7PW73_MORIS</name>
<feature type="domain" description="PUM-HD" evidence="6">
    <location>
        <begin position="616"/>
        <end position="982"/>
    </location>
</feature>
<dbReference type="Gene3D" id="3.30.70.330">
    <property type="match status" value="2"/>
</dbReference>
<feature type="compositionally biased region" description="Polar residues" evidence="4">
    <location>
        <begin position="1"/>
        <end position="11"/>
    </location>
</feature>
<dbReference type="InterPro" id="IPR035979">
    <property type="entry name" value="RBD_domain_sf"/>
</dbReference>
<reference evidence="7" key="1">
    <citation type="submission" date="2020-12" db="EMBL/GenBank/DDBJ databases">
        <title>Metabolic potential, ecology and presence of endohyphal bacteria is reflected in genomic diversity of Mucoromycotina.</title>
        <authorList>
            <person name="Muszewska A."/>
            <person name="Okrasinska A."/>
            <person name="Steczkiewicz K."/>
            <person name="Drgas O."/>
            <person name="Orlowska M."/>
            <person name="Perlinska-Lenart U."/>
            <person name="Aleksandrzak-Piekarczyk T."/>
            <person name="Szatraj K."/>
            <person name="Zielenkiewicz U."/>
            <person name="Pilsyk S."/>
            <person name="Malc E."/>
            <person name="Mieczkowski P."/>
            <person name="Kruszewska J.S."/>
            <person name="Biernat P."/>
            <person name="Pawlowska J."/>
        </authorList>
    </citation>
    <scope>NUCLEOTIDE SEQUENCE</scope>
    <source>
        <strain evidence="7">WA0000067209</strain>
    </source>
</reference>
<dbReference type="SMART" id="SM00360">
    <property type="entry name" value="RRM"/>
    <property type="match status" value="2"/>
</dbReference>
<accession>A0A8H7PW73</accession>
<feature type="repeat" description="Pumilio" evidence="3">
    <location>
        <begin position="724"/>
        <end position="760"/>
    </location>
</feature>
<proteinExistence type="predicted"/>
<dbReference type="InterPro" id="IPR052645">
    <property type="entry name" value="Pumilio_domain_protein"/>
</dbReference>
<keyword evidence="2" id="KW-0694">RNA-binding</keyword>
<dbReference type="InterPro" id="IPR001313">
    <property type="entry name" value="Pumilio_RNA-bd_rpt"/>
</dbReference>